<proteinExistence type="predicted"/>
<dbReference type="CDD" id="cd01918">
    <property type="entry name" value="HprK_C"/>
    <property type="match status" value="1"/>
</dbReference>
<evidence type="ECO:0000259" key="1">
    <source>
        <dbReference type="Pfam" id="PF07475"/>
    </source>
</evidence>
<evidence type="ECO:0000313" key="2">
    <source>
        <dbReference type="EMBL" id="SDO32909.1"/>
    </source>
</evidence>
<gene>
    <name evidence="2" type="ORF">SAMN05192530_105245</name>
</gene>
<dbReference type="Proteomes" id="UP000198793">
    <property type="component" value="Unassembled WGS sequence"/>
</dbReference>
<keyword evidence="3" id="KW-1185">Reference proteome</keyword>
<dbReference type="InterPro" id="IPR027417">
    <property type="entry name" value="P-loop_NTPase"/>
</dbReference>
<organism evidence="2 3">
    <name type="scientific">Aureimonas jatrophae</name>
    <dbReference type="NCBI Taxonomy" id="1166073"/>
    <lineage>
        <taxon>Bacteria</taxon>
        <taxon>Pseudomonadati</taxon>
        <taxon>Pseudomonadota</taxon>
        <taxon>Alphaproteobacteria</taxon>
        <taxon>Hyphomicrobiales</taxon>
        <taxon>Aurantimonadaceae</taxon>
        <taxon>Aureimonas</taxon>
    </lineage>
</organism>
<dbReference type="InterPro" id="IPR011104">
    <property type="entry name" value="Hpr_kin/Pase_C"/>
</dbReference>
<protein>
    <submittedName>
        <fullName evidence="2">HPr Serine kinase C-terminal domain-containing protein</fullName>
    </submittedName>
</protein>
<sequence>MSDDALGPGGIHASAVAFADRAVLIRGGSGSGKSTLALALLTRCLFDGTPGRLLADDRVRLRIEEQTLVAWAPQGLAGLIEVRGAGLLRVPVADPCPIRLVVDLAAAGETSERLPRRRIDSIAGVTLPAVRWPARASAAGADLVIALLSGAELVDPDAG</sequence>
<feature type="domain" description="HPr kinase/phosphorylase C-terminal" evidence="1">
    <location>
        <begin position="11"/>
        <end position="144"/>
    </location>
</feature>
<dbReference type="AlphaFoldDB" id="A0A1H0IN61"/>
<reference evidence="2 3" key="1">
    <citation type="submission" date="2016-10" db="EMBL/GenBank/DDBJ databases">
        <authorList>
            <person name="de Groot N.N."/>
        </authorList>
    </citation>
    <scope>NUCLEOTIDE SEQUENCE [LARGE SCALE GENOMIC DNA]</scope>
    <source>
        <strain evidence="3">L7-484,KACC 16230,DSM 25025</strain>
    </source>
</reference>
<name>A0A1H0IN61_9HYPH</name>
<accession>A0A1H0IN61</accession>
<dbReference type="EMBL" id="FNIT01000005">
    <property type="protein sequence ID" value="SDO32909.1"/>
    <property type="molecule type" value="Genomic_DNA"/>
</dbReference>
<dbReference type="GO" id="GO:0005524">
    <property type="term" value="F:ATP binding"/>
    <property type="evidence" value="ECO:0007669"/>
    <property type="project" value="InterPro"/>
</dbReference>
<dbReference type="OrthoDB" id="8326226at2"/>
<dbReference type="STRING" id="1166073.SAMN05192530_105245"/>
<evidence type="ECO:0000313" key="3">
    <source>
        <dbReference type="Proteomes" id="UP000198793"/>
    </source>
</evidence>
<keyword evidence="2" id="KW-0418">Kinase</keyword>
<keyword evidence="2" id="KW-0808">Transferase</keyword>
<dbReference type="Pfam" id="PF07475">
    <property type="entry name" value="Hpr_kinase_C"/>
    <property type="match status" value="1"/>
</dbReference>
<dbReference type="GO" id="GO:0006109">
    <property type="term" value="P:regulation of carbohydrate metabolic process"/>
    <property type="evidence" value="ECO:0007669"/>
    <property type="project" value="InterPro"/>
</dbReference>
<dbReference type="Gene3D" id="3.40.50.300">
    <property type="entry name" value="P-loop containing nucleotide triphosphate hydrolases"/>
    <property type="match status" value="1"/>
</dbReference>
<dbReference type="GO" id="GO:0000155">
    <property type="term" value="F:phosphorelay sensor kinase activity"/>
    <property type="evidence" value="ECO:0007669"/>
    <property type="project" value="InterPro"/>
</dbReference>
<dbReference type="RefSeq" id="WP_090673877.1">
    <property type="nucleotide sequence ID" value="NZ_FNIT01000005.1"/>
</dbReference>
<dbReference type="SUPFAM" id="SSF53795">
    <property type="entry name" value="PEP carboxykinase-like"/>
    <property type="match status" value="1"/>
</dbReference>